<dbReference type="CDD" id="cd06661">
    <property type="entry name" value="GGCT_like"/>
    <property type="match status" value="1"/>
</dbReference>
<keyword evidence="2" id="KW-0472">Membrane</keyword>
<proteinExistence type="predicted"/>
<feature type="compositionally biased region" description="Polar residues" evidence="1">
    <location>
        <begin position="1"/>
        <end position="26"/>
    </location>
</feature>
<sequence>MNNISNQDHVSGDNETNCDRNQQINEASDTTVGTTADTTADTTCNDAGNNQSGEELVWYFSYGSNMNPEVFETVRKIKCLDHRVCYVPGYVLTFTEGILPYWEPAFCTCVKRGEIPPLRSRNRNQSSDADASCSVPRERERPDIHGVAFLITRDQFEHLLVTEGGMGFQEYRKDPFWNVGGYGVEEVGCIEIDPVFGDENDDGGRTSEGTSDSQPCDAHRNEPTAGSFEKKAFSALTLVGLMGSRQRYDCNASQRYCNLVRVGARSSGLPVFYREYLEREHPAYYCALDDPELPELRSRGIVLAKILFVALSIPCFFGYMVVMKVCPWFERFGRFGKRKRNRDGGGGGSFSPGSATNSGDPNTVRRPGRGVPKFRGGGRPPWLLMKACHLYQSTVAGRILPAILFDWWGIPCGFHNSEREDNTHNHKRSTGKDGAAFVNEHKDNEQSSVVHKP</sequence>
<name>A0A448ZIV5_9STRA</name>
<feature type="compositionally biased region" description="Low complexity" evidence="1">
    <location>
        <begin position="27"/>
        <end position="47"/>
    </location>
</feature>
<dbReference type="Gene3D" id="3.10.490.10">
    <property type="entry name" value="Gamma-glutamyl cyclotransferase-like"/>
    <property type="match status" value="1"/>
</dbReference>
<dbReference type="AlphaFoldDB" id="A0A448ZIV5"/>
<feature type="region of interest" description="Disordered" evidence="1">
    <location>
        <begin position="418"/>
        <end position="453"/>
    </location>
</feature>
<keyword evidence="4" id="KW-1185">Reference proteome</keyword>
<feature type="transmembrane region" description="Helical" evidence="2">
    <location>
        <begin position="306"/>
        <end position="329"/>
    </location>
</feature>
<feature type="region of interest" description="Disordered" evidence="1">
    <location>
        <begin position="1"/>
        <end position="47"/>
    </location>
</feature>
<protein>
    <submittedName>
        <fullName evidence="3">Uncharacterized protein</fullName>
    </submittedName>
</protein>
<reference evidence="3 4" key="1">
    <citation type="submission" date="2019-01" db="EMBL/GenBank/DDBJ databases">
        <authorList>
            <person name="Ferrante I. M."/>
        </authorList>
    </citation>
    <scope>NUCLEOTIDE SEQUENCE [LARGE SCALE GENOMIC DNA]</scope>
    <source>
        <strain evidence="3 4">B856</strain>
    </source>
</reference>
<gene>
    <name evidence="3" type="ORF">PSNMU_V1.4_AUG-EV-PASAV3_0088330</name>
</gene>
<dbReference type="EMBL" id="CAACVS010000396">
    <property type="protein sequence ID" value="VEU41945.1"/>
    <property type="molecule type" value="Genomic_DNA"/>
</dbReference>
<keyword evidence="2" id="KW-0812">Transmembrane</keyword>
<feature type="region of interest" description="Disordered" evidence="1">
    <location>
        <begin position="118"/>
        <end position="137"/>
    </location>
</feature>
<dbReference type="InterPro" id="IPR013024">
    <property type="entry name" value="GGCT-like"/>
</dbReference>
<dbReference type="OrthoDB" id="2017317at2759"/>
<dbReference type="Proteomes" id="UP000291116">
    <property type="component" value="Unassembled WGS sequence"/>
</dbReference>
<evidence type="ECO:0000256" key="1">
    <source>
        <dbReference type="SAM" id="MobiDB-lite"/>
    </source>
</evidence>
<organism evidence="3 4">
    <name type="scientific">Pseudo-nitzschia multistriata</name>
    <dbReference type="NCBI Taxonomy" id="183589"/>
    <lineage>
        <taxon>Eukaryota</taxon>
        <taxon>Sar</taxon>
        <taxon>Stramenopiles</taxon>
        <taxon>Ochrophyta</taxon>
        <taxon>Bacillariophyta</taxon>
        <taxon>Bacillariophyceae</taxon>
        <taxon>Bacillariophycidae</taxon>
        <taxon>Bacillariales</taxon>
        <taxon>Bacillariaceae</taxon>
        <taxon>Pseudo-nitzschia</taxon>
    </lineage>
</organism>
<feature type="region of interest" description="Disordered" evidence="1">
    <location>
        <begin position="198"/>
        <end position="224"/>
    </location>
</feature>
<evidence type="ECO:0000313" key="3">
    <source>
        <dbReference type="EMBL" id="VEU41945.1"/>
    </source>
</evidence>
<accession>A0A448ZIV5</accession>
<evidence type="ECO:0000256" key="2">
    <source>
        <dbReference type="SAM" id="Phobius"/>
    </source>
</evidence>
<evidence type="ECO:0000313" key="4">
    <source>
        <dbReference type="Proteomes" id="UP000291116"/>
    </source>
</evidence>
<feature type="region of interest" description="Disordered" evidence="1">
    <location>
        <begin position="340"/>
        <end position="375"/>
    </location>
</feature>
<keyword evidence="2" id="KW-1133">Transmembrane helix</keyword>